<dbReference type="Proteomes" id="UP001152888">
    <property type="component" value="Unassembled WGS sequence"/>
</dbReference>
<evidence type="ECO:0008006" key="3">
    <source>
        <dbReference type="Google" id="ProtNLM"/>
    </source>
</evidence>
<dbReference type="EMBL" id="CAKOFQ010006676">
    <property type="protein sequence ID" value="CAH1958166.1"/>
    <property type="molecule type" value="Genomic_DNA"/>
</dbReference>
<keyword evidence="2" id="KW-1185">Reference proteome</keyword>
<comment type="caution">
    <text evidence="1">The sequence shown here is derived from an EMBL/GenBank/DDBJ whole genome shotgun (WGS) entry which is preliminary data.</text>
</comment>
<dbReference type="AlphaFoldDB" id="A0A9P0JSK7"/>
<proteinExistence type="predicted"/>
<dbReference type="PANTHER" id="PTHR45913">
    <property type="entry name" value="EPM2A-INTERACTING PROTEIN 1"/>
    <property type="match status" value="1"/>
</dbReference>
<name>A0A9P0JSK7_ACAOB</name>
<reference evidence="1" key="1">
    <citation type="submission" date="2022-03" db="EMBL/GenBank/DDBJ databases">
        <authorList>
            <person name="Sayadi A."/>
        </authorList>
    </citation>
    <scope>NUCLEOTIDE SEQUENCE</scope>
</reference>
<dbReference type="OrthoDB" id="6580598at2759"/>
<sequence length="215" mass="24797">VQNSSEKKKFSENYVKFRFTFIEKDELQLPQCVICMKVLSNDSLERHLKQEHPTLVLKMKEFFSSKAESLKRMRLDKSGSYHTEEILYSQSLTAGNTSEDIFNSISNFVEKNDLEWKKLIVVCTDGAPVMIGTLPSLALRILVPFSSTYLCETGFSALVLIKTKRRNRLDVDSVLMIALAKVEPRINQQNMQSQVPTLILFKLFDKKHLFVHLNF</sequence>
<organism evidence="1 2">
    <name type="scientific">Acanthoscelides obtectus</name>
    <name type="common">Bean weevil</name>
    <name type="synonym">Bruchus obtectus</name>
    <dbReference type="NCBI Taxonomy" id="200917"/>
    <lineage>
        <taxon>Eukaryota</taxon>
        <taxon>Metazoa</taxon>
        <taxon>Ecdysozoa</taxon>
        <taxon>Arthropoda</taxon>
        <taxon>Hexapoda</taxon>
        <taxon>Insecta</taxon>
        <taxon>Pterygota</taxon>
        <taxon>Neoptera</taxon>
        <taxon>Endopterygota</taxon>
        <taxon>Coleoptera</taxon>
        <taxon>Polyphaga</taxon>
        <taxon>Cucujiformia</taxon>
        <taxon>Chrysomeloidea</taxon>
        <taxon>Chrysomelidae</taxon>
        <taxon>Bruchinae</taxon>
        <taxon>Bruchini</taxon>
        <taxon>Acanthoscelides</taxon>
    </lineage>
</organism>
<accession>A0A9P0JSK7</accession>
<gene>
    <name evidence="1" type="ORF">ACAOBT_LOCUS2503</name>
</gene>
<evidence type="ECO:0000313" key="1">
    <source>
        <dbReference type="EMBL" id="CAH1958166.1"/>
    </source>
</evidence>
<evidence type="ECO:0000313" key="2">
    <source>
        <dbReference type="Proteomes" id="UP001152888"/>
    </source>
</evidence>
<protein>
    <recommendedName>
        <fullName evidence="3">SCAN domain-containing protein 3</fullName>
    </recommendedName>
</protein>
<feature type="non-terminal residue" evidence="1">
    <location>
        <position position="215"/>
    </location>
</feature>
<dbReference type="PANTHER" id="PTHR45913:SF19">
    <property type="entry name" value="LOW QUALITY PROTEIN: ZINC FINGER BED DOMAIN-CONTAINING PROTEIN 5-LIKE"/>
    <property type="match status" value="1"/>
</dbReference>